<organism evidence="1 2">
    <name type="scientific">Oceanotoga teriensis</name>
    <dbReference type="NCBI Taxonomy" id="515440"/>
    <lineage>
        <taxon>Bacteria</taxon>
        <taxon>Thermotogati</taxon>
        <taxon>Thermotogota</taxon>
        <taxon>Thermotogae</taxon>
        <taxon>Petrotogales</taxon>
        <taxon>Petrotogaceae</taxon>
        <taxon>Oceanotoga</taxon>
    </lineage>
</organism>
<dbReference type="Proteomes" id="UP000245921">
    <property type="component" value="Unassembled WGS sequence"/>
</dbReference>
<gene>
    <name evidence="1" type="ORF">C7380_10170</name>
</gene>
<dbReference type="EMBL" id="QGGI01000001">
    <property type="protein sequence ID" value="PWJ96498.1"/>
    <property type="molecule type" value="Genomic_DNA"/>
</dbReference>
<protein>
    <submittedName>
        <fullName evidence="1">Uncharacterized protein</fullName>
    </submittedName>
</protein>
<reference evidence="1 2" key="1">
    <citation type="submission" date="2018-05" db="EMBL/GenBank/DDBJ databases">
        <title>Genomic Encyclopedia of Type Strains, Phase IV (KMG-IV): sequencing the most valuable type-strain genomes for metagenomic binning, comparative biology and taxonomic classification.</title>
        <authorList>
            <person name="Goeker M."/>
        </authorList>
    </citation>
    <scope>NUCLEOTIDE SEQUENCE [LARGE SCALE GENOMIC DNA]</scope>
    <source>
        <strain evidence="1 2">DSM 24906</strain>
    </source>
</reference>
<keyword evidence="2" id="KW-1185">Reference proteome</keyword>
<comment type="caution">
    <text evidence="1">The sequence shown here is derived from an EMBL/GenBank/DDBJ whole genome shotgun (WGS) entry which is preliminary data.</text>
</comment>
<dbReference type="Gene3D" id="3.30.460.40">
    <property type="match status" value="1"/>
</dbReference>
<proteinExistence type="predicted"/>
<dbReference type="SUPFAM" id="SSF81301">
    <property type="entry name" value="Nucleotidyltransferase"/>
    <property type="match status" value="1"/>
</dbReference>
<accession>A0AA45C939</accession>
<dbReference type="InterPro" id="IPR043519">
    <property type="entry name" value="NT_sf"/>
</dbReference>
<sequence>MKINKKLKILSKIGKELNNANITWAVGASLLLYLKGFLDDFQDIDIIIAEKDISKTKKILLKLGKLEPENPNIKYKTKKFLEFKVDCLDIDIIAGFTIVNNNQNFYFPLKQEDIKDYIEINGINIPLQSVNEWRNYYSLMGRTEKVKIIDDNIKNYH</sequence>
<dbReference type="AlphaFoldDB" id="A0AA45C939"/>
<evidence type="ECO:0000313" key="1">
    <source>
        <dbReference type="EMBL" id="PWJ96498.1"/>
    </source>
</evidence>
<evidence type="ECO:0000313" key="2">
    <source>
        <dbReference type="Proteomes" id="UP000245921"/>
    </source>
</evidence>
<dbReference type="RefSeq" id="WP_109603494.1">
    <property type="nucleotide sequence ID" value="NZ_QGGI01000001.1"/>
</dbReference>
<name>A0AA45C939_9BACT</name>